<dbReference type="PROSITE" id="PS51767">
    <property type="entry name" value="PEPTIDASE_A1"/>
    <property type="match status" value="1"/>
</dbReference>
<dbReference type="OrthoDB" id="5870221at2759"/>
<reference evidence="2" key="1">
    <citation type="submission" date="2007-07" db="EMBL/GenBank/DDBJ databases">
        <title>PCAP assembly of the Caenorhabditis remanei genome.</title>
        <authorList>
            <consortium name="The Caenorhabditis remanei Sequencing Consortium"/>
            <person name="Wilson R.K."/>
        </authorList>
    </citation>
    <scope>NUCLEOTIDE SEQUENCE [LARGE SCALE GENOMIC DNA]</scope>
    <source>
        <strain evidence="2">PB4641</strain>
    </source>
</reference>
<proteinExistence type="inferred from homology"/>
<dbReference type="InterPro" id="IPR001969">
    <property type="entry name" value="Aspartic_peptidase_AS"/>
</dbReference>
<dbReference type="InterPro" id="IPR033121">
    <property type="entry name" value="PEPTIDASE_A1"/>
</dbReference>
<dbReference type="HOGENOM" id="CLU_1251685_0_0_1"/>
<accession>E3MYX6</accession>
<organism evidence="3">
    <name type="scientific">Caenorhabditis remanei</name>
    <name type="common">Caenorhabditis vulgaris</name>
    <dbReference type="NCBI Taxonomy" id="31234"/>
    <lineage>
        <taxon>Eukaryota</taxon>
        <taxon>Metazoa</taxon>
        <taxon>Ecdysozoa</taxon>
        <taxon>Nematoda</taxon>
        <taxon>Chromadorea</taxon>
        <taxon>Rhabditida</taxon>
        <taxon>Rhabditina</taxon>
        <taxon>Rhabditomorpha</taxon>
        <taxon>Rhabditoidea</taxon>
        <taxon>Rhabditidae</taxon>
        <taxon>Peloderinae</taxon>
        <taxon>Caenorhabditis</taxon>
    </lineage>
</organism>
<dbReference type="InterPro" id="IPR001461">
    <property type="entry name" value="Aspartic_peptidase_A1"/>
</dbReference>
<dbReference type="STRING" id="31234.E3MYX6"/>
<dbReference type="eggNOG" id="KOG1339">
    <property type="taxonomic scope" value="Eukaryota"/>
</dbReference>
<dbReference type="GO" id="GO:0004190">
    <property type="term" value="F:aspartic-type endopeptidase activity"/>
    <property type="evidence" value="ECO:0007669"/>
    <property type="project" value="InterPro"/>
</dbReference>
<gene>
    <name evidence="2" type="ORF">CRE_04246</name>
</gene>
<keyword evidence="3" id="KW-1185">Reference proteome</keyword>
<evidence type="ECO:0000256" key="1">
    <source>
        <dbReference type="ARBA" id="ARBA00007447"/>
    </source>
</evidence>
<name>E3MYX6_CAERE</name>
<dbReference type="AlphaFoldDB" id="E3MYX6"/>
<dbReference type="InterPro" id="IPR021109">
    <property type="entry name" value="Peptidase_aspartic_dom_sf"/>
</dbReference>
<sequence>MGLRESTMVRIQSYCRKKQRTGRCLPFQRRQCTVPQNVNDYGGIEYLRNITIGTPPQPFLVVLDTGSAYLWVPSFPVFRGAAINVPGGVFTYGGLDTTNCGDVIAYQPLSSATYYHIVATGFALGSYSISKKYQMISDTISSYIGGPKAVIDGLANALGATYHSDDQYYYLPCSTAKGTFDITIGGNVYSIQPVNYIVDVGMGDTCLFAAFSYNNFGFGPS</sequence>
<comment type="similarity">
    <text evidence="1">Belongs to the peptidase A1 family.</text>
</comment>
<dbReference type="EMBL" id="DS268498">
    <property type="protein sequence ID" value="EFP12210.1"/>
    <property type="molecule type" value="Genomic_DNA"/>
</dbReference>
<protein>
    <submittedName>
        <fullName evidence="2">Uncharacterized protein</fullName>
    </submittedName>
</protein>
<dbReference type="PANTHER" id="PTHR47966:SF30">
    <property type="entry name" value="PEPTIDASE A1 DOMAIN-CONTAINING PROTEIN"/>
    <property type="match status" value="1"/>
</dbReference>
<dbReference type="Gene3D" id="2.40.70.10">
    <property type="entry name" value="Acid Proteases"/>
    <property type="match status" value="2"/>
</dbReference>
<evidence type="ECO:0000313" key="2">
    <source>
        <dbReference type="EMBL" id="EFP12210.1"/>
    </source>
</evidence>
<dbReference type="GO" id="GO:0005764">
    <property type="term" value="C:lysosome"/>
    <property type="evidence" value="ECO:0007669"/>
    <property type="project" value="TreeGrafter"/>
</dbReference>
<dbReference type="GO" id="GO:0006508">
    <property type="term" value="P:proteolysis"/>
    <property type="evidence" value="ECO:0007669"/>
    <property type="project" value="InterPro"/>
</dbReference>
<dbReference type="PANTHER" id="PTHR47966">
    <property type="entry name" value="BETA-SITE APP-CLEAVING ENZYME, ISOFORM A-RELATED"/>
    <property type="match status" value="1"/>
</dbReference>
<evidence type="ECO:0000313" key="3">
    <source>
        <dbReference type="Proteomes" id="UP000008281"/>
    </source>
</evidence>
<dbReference type="PROSITE" id="PS00141">
    <property type="entry name" value="ASP_PROTEASE"/>
    <property type="match status" value="1"/>
</dbReference>
<dbReference type="SUPFAM" id="SSF50630">
    <property type="entry name" value="Acid proteases"/>
    <property type="match status" value="1"/>
</dbReference>
<dbReference type="Pfam" id="PF00026">
    <property type="entry name" value="Asp"/>
    <property type="match status" value="2"/>
</dbReference>
<dbReference type="Proteomes" id="UP000008281">
    <property type="component" value="Unassembled WGS sequence"/>
</dbReference>